<dbReference type="Gene3D" id="1.20.59.10">
    <property type="entry name" value="Chorismate mutase"/>
    <property type="match status" value="1"/>
</dbReference>
<organism evidence="4">
    <name type="scientific">uncultured Quadrisphaera sp</name>
    <dbReference type="NCBI Taxonomy" id="904978"/>
    <lineage>
        <taxon>Bacteria</taxon>
        <taxon>Bacillati</taxon>
        <taxon>Actinomycetota</taxon>
        <taxon>Actinomycetes</taxon>
        <taxon>Kineosporiales</taxon>
        <taxon>Kineosporiaceae</taxon>
        <taxon>Quadrisphaera</taxon>
        <taxon>environmental samples</taxon>
    </lineage>
</organism>
<evidence type="ECO:0000256" key="1">
    <source>
        <dbReference type="ARBA" id="ARBA00022679"/>
    </source>
</evidence>
<feature type="non-terminal residue" evidence="4">
    <location>
        <position position="1"/>
    </location>
</feature>
<dbReference type="InterPro" id="IPR036263">
    <property type="entry name" value="Chorismate_II_sf"/>
</dbReference>
<dbReference type="PANTHER" id="PTHR43877:SF2">
    <property type="entry name" value="AMINOALKYLPHOSPHONATE N-ACETYLTRANSFERASE-RELATED"/>
    <property type="match status" value="1"/>
</dbReference>
<dbReference type="AlphaFoldDB" id="A0A6J4Q737"/>
<dbReference type="GO" id="GO:0004106">
    <property type="term" value="F:chorismate mutase activity"/>
    <property type="evidence" value="ECO:0007669"/>
    <property type="project" value="InterPro"/>
</dbReference>
<reference evidence="4" key="1">
    <citation type="submission" date="2020-02" db="EMBL/GenBank/DDBJ databases">
        <authorList>
            <person name="Meier V. D."/>
        </authorList>
    </citation>
    <scope>NUCLEOTIDE SEQUENCE</scope>
    <source>
        <strain evidence="4">AVDCRST_MAG35</strain>
    </source>
</reference>
<evidence type="ECO:0000256" key="2">
    <source>
        <dbReference type="ARBA" id="ARBA00023315"/>
    </source>
</evidence>
<dbReference type="GO" id="GO:0046417">
    <property type="term" value="P:chorismate metabolic process"/>
    <property type="evidence" value="ECO:0007669"/>
    <property type="project" value="InterPro"/>
</dbReference>
<evidence type="ECO:0000313" key="4">
    <source>
        <dbReference type="EMBL" id="CAA9434722.1"/>
    </source>
</evidence>
<dbReference type="Pfam" id="PF13508">
    <property type="entry name" value="Acetyltransf_7"/>
    <property type="match status" value="1"/>
</dbReference>
<name>A0A6J4Q737_9ACTN</name>
<evidence type="ECO:0000259" key="3">
    <source>
        <dbReference type="PROSITE" id="PS51186"/>
    </source>
</evidence>
<proteinExistence type="predicted"/>
<dbReference type="EMBL" id="CADCUY010000556">
    <property type="protein sequence ID" value="CAA9434722.1"/>
    <property type="molecule type" value="Genomic_DNA"/>
</dbReference>
<dbReference type="SUPFAM" id="SSF48600">
    <property type="entry name" value="Chorismate mutase II"/>
    <property type="match status" value="1"/>
</dbReference>
<dbReference type="InterPro" id="IPR050832">
    <property type="entry name" value="Bact_Acetyltransf"/>
</dbReference>
<gene>
    <name evidence="4" type="ORF">AVDCRST_MAG35-2839</name>
</gene>
<sequence length="228" mass="23362">ALVRRAGALKGDEAAVRAPGRVEQVVARALAAAAELGADPDVVERTYRAMVAAFVDLELRAHAPGPPGPAVVLAPLRPGQVGELLTLQRAAFTTEALLHGEPALPPLVQTLPELEAEVAALSAPGAGAVLAACAGERLVGSVRGAVAGDAVDVRRLVVAPDHQGRGLGRRLLEALEAALGPGVRTATLFTGALSTANLRLYARAGYTEDRRGVVGGVPVVHLSKRLHP</sequence>
<dbReference type="PANTHER" id="PTHR43877">
    <property type="entry name" value="AMINOALKYLPHOSPHONATE N-ACETYLTRANSFERASE-RELATED-RELATED"/>
    <property type="match status" value="1"/>
</dbReference>
<dbReference type="SMART" id="SM00830">
    <property type="entry name" value="CM_2"/>
    <property type="match status" value="1"/>
</dbReference>
<feature type="domain" description="N-acetyltransferase" evidence="3">
    <location>
        <begin position="71"/>
        <end position="227"/>
    </location>
</feature>
<keyword evidence="1" id="KW-0808">Transferase</keyword>
<dbReference type="GO" id="GO:0016747">
    <property type="term" value="F:acyltransferase activity, transferring groups other than amino-acyl groups"/>
    <property type="evidence" value="ECO:0007669"/>
    <property type="project" value="InterPro"/>
</dbReference>
<dbReference type="Gene3D" id="3.40.630.30">
    <property type="match status" value="1"/>
</dbReference>
<dbReference type="CDD" id="cd04301">
    <property type="entry name" value="NAT_SF"/>
    <property type="match status" value="1"/>
</dbReference>
<dbReference type="InterPro" id="IPR036979">
    <property type="entry name" value="CM_dom_sf"/>
</dbReference>
<accession>A0A6J4Q737</accession>
<dbReference type="SUPFAM" id="SSF55729">
    <property type="entry name" value="Acyl-CoA N-acyltransferases (Nat)"/>
    <property type="match status" value="1"/>
</dbReference>
<dbReference type="InterPro" id="IPR016181">
    <property type="entry name" value="Acyl_CoA_acyltransferase"/>
</dbReference>
<dbReference type="PROSITE" id="PS51186">
    <property type="entry name" value="GNAT"/>
    <property type="match status" value="1"/>
</dbReference>
<dbReference type="InterPro" id="IPR002701">
    <property type="entry name" value="CM_II_prokaryot"/>
</dbReference>
<protein>
    <recommendedName>
        <fullName evidence="3">N-acetyltransferase domain-containing protein</fullName>
    </recommendedName>
</protein>
<dbReference type="Pfam" id="PF01817">
    <property type="entry name" value="CM_2"/>
    <property type="match status" value="1"/>
</dbReference>
<keyword evidence="2" id="KW-0012">Acyltransferase</keyword>
<dbReference type="InterPro" id="IPR000182">
    <property type="entry name" value="GNAT_dom"/>
</dbReference>